<evidence type="ECO:0000313" key="1">
    <source>
        <dbReference type="EMBL" id="KAI0060345.1"/>
    </source>
</evidence>
<dbReference type="Proteomes" id="UP000814140">
    <property type="component" value="Unassembled WGS sequence"/>
</dbReference>
<gene>
    <name evidence="1" type="ORF">BV25DRAFT_948875</name>
</gene>
<dbReference type="EMBL" id="MU277219">
    <property type="protein sequence ID" value="KAI0060345.1"/>
    <property type="molecule type" value="Genomic_DNA"/>
</dbReference>
<reference evidence="1" key="1">
    <citation type="submission" date="2021-03" db="EMBL/GenBank/DDBJ databases">
        <authorList>
            <consortium name="DOE Joint Genome Institute"/>
            <person name="Ahrendt S."/>
            <person name="Looney B.P."/>
            <person name="Miyauchi S."/>
            <person name="Morin E."/>
            <person name="Drula E."/>
            <person name="Courty P.E."/>
            <person name="Chicoki N."/>
            <person name="Fauchery L."/>
            <person name="Kohler A."/>
            <person name="Kuo A."/>
            <person name="Labutti K."/>
            <person name="Pangilinan J."/>
            <person name="Lipzen A."/>
            <person name="Riley R."/>
            <person name="Andreopoulos W."/>
            <person name="He G."/>
            <person name="Johnson J."/>
            <person name="Barry K.W."/>
            <person name="Grigoriev I.V."/>
            <person name="Nagy L."/>
            <person name="Hibbett D."/>
            <person name="Henrissat B."/>
            <person name="Matheny P.B."/>
            <person name="Labbe J."/>
            <person name="Martin F."/>
        </authorList>
    </citation>
    <scope>NUCLEOTIDE SEQUENCE</scope>
    <source>
        <strain evidence="1">HHB10654</strain>
    </source>
</reference>
<accession>A0ACB8SWN3</accession>
<comment type="caution">
    <text evidence="1">The sequence shown here is derived from an EMBL/GenBank/DDBJ whole genome shotgun (WGS) entry which is preliminary data.</text>
</comment>
<keyword evidence="2" id="KW-1185">Reference proteome</keyword>
<name>A0ACB8SWN3_9AGAM</name>
<protein>
    <submittedName>
        <fullName evidence="1">Uncharacterized protein</fullName>
    </submittedName>
</protein>
<proteinExistence type="predicted"/>
<reference evidence="1" key="2">
    <citation type="journal article" date="2022" name="New Phytol.">
        <title>Evolutionary transition to the ectomycorrhizal habit in the genomes of a hyperdiverse lineage of mushroom-forming fungi.</title>
        <authorList>
            <person name="Looney B."/>
            <person name="Miyauchi S."/>
            <person name="Morin E."/>
            <person name="Drula E."/>
            <person name="Courty P.E."/>
            <person name="Kohler A."/>
            <person name="Kuo A."/>
            <person name="LaButti K."/>
            <person name="Pangilinan J."/>
            <person name="Lipzen A."/>
            <person name="Riley R."/>
            <person name="Andreopoulos W."/>
            <person name="He G."/>
            <person name="Johnson J."/>
            <person name="Nolan M."/>
            <person name="Tritt A."/>
            <person name="Barry K.W."/>
            <person name="Grigoriev I.V."/>
            <person name="Nagy L.G."/>
            <person name="Hibbett D."/>
            <person name="Henrissat B."/>
            <person name="Matheny P.B."/>
            <person name="Labbe J."/>
            <person name="Martin F.M."/>
        </authorList>
    </citation>
    <scope>NUCLEOTIDE SEQUENCE</scope>
    <source>
        <strain evidence="1">HHB10654</strain>
    </source>
</reference>
<evidence type="ECO:0000313" key="2">
    <source>
        <dbReference type="Proteomes" id="UP000814140"/>
    </source>
</evidence>
<organism evidence="1 2">
    <name type="scientific">Artomyces pyxidatus</name>
    <dbReference type="NCBI Taxonomy" id="48021"/>
    <lineage>
        <taxon>Eukaryota</taxon>
        <taxon>Fungi</taxon>
        <taxon>Dikarya</taxon>
        <taxon>Basidiomycota</taxon>
        <taxon>Agaricomycotina</taxon>
        <taxon>Agaricomycetes</taxon>
        <taxon>Russulales</taxon>
        <taxon>Auriscalpiaceae</taxon>
        <taxon>Artomyces</taxon>
    </lineage>
</organism>
<sequence>MDAHRIGALAAVCSKDGTRLKIVLVGKGGQLLDADCTFLAPGVDATAVPGASLELPEAGASKIVTKWTEGTLGTECAFERSAVAGCTLGRFPENPCFFYQGQDKCLYMKTFGKANSGAWDHTLRIIDANSAFPPYPGTALSVHIDIDETGDYVYLYYQANRPEAPGEIVGCKLNSAGAIVVRGGPLFAETLPLGTPFVVVCRDGKWSMF</sequence>